<feature type="transmembrane region" description="Helical" evidence="1">
    <location>
        <begin position="87"/>
        <end position="107"/>
    </location>
</feature>
<dbReference type="InterPro" id="IPR027395">
    <property type="entry name" value="WH_DNA-bd_dom"/>
</dbReference>
<evidence type="ECO:0000256" key="1">
    <source>
        <dbReference type="SAM" id="Phobius"/>
    </source>
</evidence>
<dbReference type="EMBL" id="JBFARM010000003">
    <property type="protein sequence ID" value="MEV4286092.1"/>
    <property type="molecule type" value="Genomic_DNA"/>
</dbReference>
<dbReference type="Pfam" id="PF13601">
    <property type="entry name" value="HTH_34"/>
    <property type="match status" value="1"/>
</dbReference>
<dbReference type="PANTHER" id="PTHR37318">
    <property type="entry name" value="BSL7504 PROTEIN"/>
    <property type="match status" value="1"/>
</dbReference>
<organism evidence="3 4">
    <name type="scientific">Nonomuraea bangladeshensis</name>
    <dbReference type="NCBI Taxonomy" id="404385"/>
    <lineage>
        <taxon>Bacteria</taxon>
        <taxon>Bacillati</taxon>
        <taxon>Actinomycetota</taxon>
        <taxon>Actinomycetes</taxon>
        <taxon>Streptosporangiales</taxon>
        <taxon>Streptosporangiaceae</taxon>
        <taxon>Nonomuraea</taxon>
    </lineage>
</organism>
<feature type="domain" description="Winged helix DNA-binding" evidence="2">
    <location>
        <begin position="165"/>
        <end position="243"/>
    </location>
</feature>
<name>A0ABV3H0Q3_9ACTN</name>
<keyword evidence="4" id="KW-1185">Reference proteome</keyword>
<evidence type="ECO:0000259" key="2">
    <source>
        <dbReference type="Pfam" id="PF13601"/>
    </source>
</evidence>
<feature type="transmembrane region" description="Helical" evidence="1">
    <location>
        <begin position="56"/>
        <end position="75"/>
    </location>
</feature>
<dbReference type="RefSeq" id="WP_364447703.1">
    <property type="nucleotide sequence ID" value="NZ_JBFARM010000003.1"/>
</dbReference>
<dbReference type="InterPro" id="IPR036388">
    <property type="entry name" value="WH-like_DNA-bd_sf"/>
</dbReference>
<accession>A0ABV3H0Q3</accession>
<evidence type="ECO:0000313" key="4">
    <source>
        <dbReference type="Proteomes" id="UP001552427"/>
    </source>
</evidence>
<dbReference type="PANTHER" id="PTHR37318:SF1">
    <property type="entry name" value="BSL7504 PROTEIN"/>
    <property type="match status" value="1"/>
</dbReference>
<protein>
    <submittedName>
        <fullName evidence="3">Transcriptional regulator</fullName>
    </submittedName>
</protein>
<dbReference type="Proteomes" id="UP001552427">
    <property type="component" value="Unassembled WGS sequence"/>
</dbReference>
<reference evidence="3 4" key="1">
    <citation type="submission" date="2024-06" db="EMBL/GenBank/DDBJ databases">
        <title>The Natural Products Discovery Center: Release of the First 8490 Sequenced Strains for Exploring Actinobacteria Biosynthetic Diversity.</title>
        <authorList>
            <person name="Kalkreuter E."/>
            <person name="Kautsar S.A."/>
            <person name="Yang D."/>
            <person name="Bader C.D."/>
            <person name="Teijaro C.N."/>
            <person name="Fluegel L."/>
            <person name="Davis C.M."/>
            <person name="Simpson J.R."/>
            <person name="Lauterbach L."/>
            <person name="Steele A.D."/>
            <person name="Gui C."/>
            <person name="Meng S."/>
            <person name="Li G."/>
            <person name="Viehrig K."/>
            <person name="Ye F."/>
            <person name="Su P."/>
            <person name="Kiefer A.F."/>
            <person name="Nichols A."/>
            <person name="Cepeda A.J."/>
            <person name="Yan W."/>
            <person name="Fan B."/>
            <person name="Jiang Y."/>
            <person name="Adhikari A."/>
            <person name="Zheng C.-J."/>
            <person name="Schuster L."/>
            <person name="Cowan T.M."/>
            <person name="Smanski M.J."/>
            <person name="Chevrette M.G."/>
            <person name="De Carvalho L.P.S."/>
            <person name="Shen B."/>
        </authorList>
    </citation>
    <scope>NUCLEOTIDE SEQUENCE [LARGE SCALE GENOMIC DNA]</scope>
    <source>
        <strain evidence="3 4">NPDC049574</strain>
    </source>
</reference>
<keyword evidence="1" id="KW-0812">Transmembrane</keyword>
<dbReference type="SUPFAM" id="SSF46785">
    <property type="entry name" value="Winged helix' DNA-binding domain"/>
    <property type="match status" value="1"/>
</dbReference>
<proteinExistence type="predicted"/>
<comment type="caution">
    <text evidence="3">The sequence shown here is derived from an EMBL/GenBank/DDBJ whole genome shotgun (WGS) entry which is preliminary data.</text>
</comment>
<keyword evidence="1" id="KW-1133">Transmembrane helix</keyword>
<gene>
    <name evidence="3" type="ORF">AB0K40_11370</name>
</gene>
<sequence length="266" mass="28387">MSPDDARSALHDIRRLQGAIVDGHLRHSFTPRHLLPGMAAVLLLFTSFDLQGGWGIAARTAACVVFAVTPALVVTPPVQRDVTRADLVLALSWVAGVLGGFVAFRVITVALGLPFPATVAALATIVAGLAAYPAIRRARRRRCHRELRARPANAFFDEILHAPARLPILASLTAATGVEAGFLRDLVGIDDAGLRRELSFLFQAGYVRVHERQGLHHSHTYVQLTPWGRHSFACHVAALEDLVTVAAPHGGSRQGPPASSKAAPAA</sequence>
<evidence type="ECO:0000313" key="3">
    <source>
        <dbReference type="EMBL" id="MEV4286092.1"/>
    </source>
</evidence>
<keyword evidence="1" id="KW-0472">Membrane</keyword>
<feature type="transmembrane region" description="Helical" evidence="1">
    <location>
        <begin position="113"/>
        <end position="135"/>
    </location>
</feature>
<dbReference type="Gene3D" id="1.10.10.10">
    <property type="entry name" value="Winged helix-like DNA-binding domain superfamily/Winged helix DNA-binding domain"/>
    <property type="match status" value="1"/>
</dbReference>
<dbReference type="InterPro" id="IPR036390">
    <property type="entry name" value="WH_DNA-bd_sf"/>
</dbReference>